<name>A0A078A8M3_STYLE</name>
<accession>A0A078A8M3</accession>
<keyword evidence="2" id="KW-1185">Reference proteome</keyword>
<dbReference type="Proteomes" id="UP000039865">
    <property type="component" value="Unassembled WGS sequence"/>
</dbReference>
<reference evidence="1 2" key="1">
    <citation type="submission" date="2014-06" db="EMBL/GenBank/DDBJ databases">
        <authorList>
            <person name="Swart Estienne"/>
        </authorList>
    </citation>
    <scope>NUCLEOTIDE SEQUENCE [LARGE SCALE GENOMIC DNA]</scope>
    <source>
        <strain evidence="1 2">130c</strain>
    </source>
</reference>
<dbReference type="EMBL" id="CCKQ01006889">
    <property type="protein sequence ID" value="CDW78231.1"/>
    <property type="molecule type" value="Genomic_DNA"/>
</dbReference>
<sequence length="205" mass="23211">MKEMENQKQEKIKQKQLIKAQNIKHNESLGTLLEQNAIFETDVQLLESCQTTKTQIDDQENKAFANAQSLNSELPAIIDCQSQGNSQGLNEKDVAFIQSLNHQQLIQNIISKKLNPFIPLVSGINLNPHLQNASLAFDQNVQIGKDQNIGSEQIPLDDKIDNNEQIKANLQGNLDFNLQQNYINSITQKLKFIESRNQLGDIKNF</sequence>
<organism evidence="1 2">
    <name type="scientific">Stylonychia lemnae</name>
    <name type="common">Ciliate</name>
    <dbReference type="NCBI Taxonomy" id="5949"/>
    <lineage>
        <taxon>Eukaryota</taxon>
        <taxon>Sar</taxon>
        <taxon>Alveolata</taxon>
        <taxon>Ciliophora</taxon>
        <taxon>Intramacronucleata</taxon>
        <taxon>Spirotrichea</taxon>
        <taxon>Stichotrichia</taxon>
        <taxon>Sporadotrichida</taxon>
        <taxon>Oxytrichidae</taxon>
        <taxon>Stylonychinae</taxon>
        <taxon>Stylonychia</taxon>
    </lineage>
</organism>
<evidence type="ECO:0000313" key="1">
    <source>
        <dbReference type="EMBL" id="CDW78231.1"/>
    </source>
</evidence>
<dbReference type="InParanoid" id="A0A078A8M3"/>
<dbReference type="AlphaFoldDB" id="A0A078A8M3"/>
<protein>
    <submittedName>
        <fullName evidence="1">Uncharacterized protein</fullName>
    </submittedName>
</protein>
<gene>
    <name evidence="1" type="primary">Contig15864.g16916</name>
    <name evidence="1" type="ORF">STYLEM_7206</name>
</gene>
<evidence type="ECO:0000313" key="2">
    <source>
        <dbReference type="Proteomes" id="UP000039865"/>
    </source>
</evidence>
<proteinExistence type="predicted"/>